<reference evidence="1" key="1">
    <citation type="submission" date="2021-12" db="EMBL/GenBank/DDBJ databases">
        <authorList>
            <person name="Zaccaron A."/>
            <person name="Stergiopoulos I."/>
        </authorList>
    </citation>
    <scope>NUCLEOTIDE SEQUENCE</scope>
    <source>
        <strain evidence="1">Race5_Kim</strain>
    </source>
</reference>
<dbReference type="OrthoDB" id="62952at2759"/>
<evidence type="ECO:0008006" key="3">
    <source>
        <dbReference type="Google" id="ProtNLM"/>
    </source>
</evidence>
<keyword evidence="2" id="KW-1185">Reference proteome</keyword>
<dbReference type="KEGG" id="ffu:CLAFUR5_13062"/>
<accession>A0A9Q8PKH2</accession>
<sequence>MASSQNTCINMEPTTKTKIGFFDLPPELRHEIYSYLFVSRHDTVLTCFGQQPMYQGYAYRRLESYIPGYEDLRTIMFLKKARSLCHQMKCEVDEFFTSKHEFQGMMAHGATGTKGLRQCVSHHIWRQARHVDFEYYVEWGVLEVRSSRLTLTMDKQTGRWACRL</sequence>
<dbReference type="Proteomes" id="UP000756132">
    <property type="component" value="Chromosome 11"/>
</dbReference>
<dbReference type="GeneID" id="71992940"/>
<name>A0A9Q8PKH2_PASFU</name>
<dbReference type="AlphaFoldDB" id="A0A9Q8PKH2"/>
<gene>
    <name evidence="1" type="ORF">CLAFUR5_13062</name>
</gene>
<reference evidence="1" key="2">
    <citation type="journal article" date="2022" name="Microb. Genom.">
        <title>A chromosome-scale genome assembly of the tomato pathogen Cladosporium fulvum reveals a compartmentalized genome architecture and the presence of a dispensable chromosome.</title>
        <authorList>
            <person name="Zaccaron A.Z."/>
            <person name="Chen L.H."/>
            <person name="Samaras A."/>
            <person name="Stergiopoulos I."/>
        </authorList>
    </citation>
    <scope>NUCLEOTIDE SEQUENCE</scope>
    <source>
        <strain evidence="1">Race5_Kim</strain>
    </source>
</reference>
<evidence type="ECO:0000313" key="1">
    <source>
        <dbReference type="EMBL" id="UJO24077.1"/>
    </source>
</evidence>
<dbReference type="RefSeq" id="XP_047768443.1">
    <property type="nucleotide sequence ID" value="XM_047912210.1"/>
</dbReference>
<proteinExistence type="predicted"/>
<evidence type="ECO:0000313" key="2">
    <source>
        <dbReference type="Proteomes" id="UP000756132"/>
    </source>
</evidence>
<protein>
    <recommendedName>
        <fullName evidence="3">F-box domain-containing protein</fullName>
    </recommendedName>
</protein>
<organism evidence="1 2">
    <name type="scientific">Passalora fulva</name>
    <name type="common">Tomato leaf mold</name>
    <name type="synonym">Cladosporium fulvum</name>
    <dbReference type="NCBI Taxonomy" id="5499"/>
    <lineage>
        <taxon>Eukaryota</taxon>
        <taxon>Fungi</taxon>
        <taxon>Dikarya</taxon>
        <taxon>Ascomycota</taxon>
        <taxon>Pezizomycotina</taxon>
        <taxon>Dothideomycetes</taxon>
        <taxon>Dothideomycetidae</taxon>
        <taxon>Mycosphaerellales</taxon>
        <taxon>Mycosphaerellaceae</taxon>
        <taxon>Fulvia</taxon>
    </lineage>
</organism>
<dbReference type="EMBL" id="CP090173">
    <property type="protein sequence ID" value="UJO24077.1"/>
    <property type="molecule type" value="Genomic_DNA"/>
</dbReference>